<dbReference type="PANTHER" id="PTHR43798">
    <property type="entry name" value="MONOACYLGLYCEROL LIPASE"/>
    <property type="match status" value="1"/>
</dbReference>
<organism evidence="2 3">
    <name type="scientific">Shouchella lonarensis</name>
    <dbReference type="NCBI Taxonomy" id="1464122"/>
    <lineage>
        <taxon>Bacteria</taxon>
        <taxon>Bacillati</taxon>
        <taxon>Bacillota</taxon>
        <taxon>Bacilli</taxon>
        <taxon>Bacillales</taxon>
        <taxon>Bacillaceae</taxon>
        <taxon>Shouchella</taxon>
    </lineage>
</organism>
<evidence type="ECO:0000259" key="1">
    <source>
        <dbReference type="Pfam" id="PF00561"/>
    </source>
</evidence>
<dbReference type="Proteomes" id="UP000242662">
    <property type="component" value="Unassembled WGS sequence"/>
</dbReference>
<dbReference type="SUPFAM" id="SSF53474">
    <property type="entry name" value="alpha/beta-Hydrolases"/>
    <property type="match status" value="1"/>
</dbReference>
<dbReference type="InterPro" id="IPR029058">
    <property type="entry name" value="AB_hydrolase_fold"/>
</dbReference>
<proteinExistence type="predicted"/>
<sequence>MILHTEITGKREGTPILFLHAGLETARTDFLEQQTFFSANYKVIAVDMCGHGYSTYSDYKTFPELIAHTAQSLQETLDHLGEKEVHVAGSSFGAMVAIIFANKFPGYVASLCVSGVNPLRTEEVIQGLEEQKEQLATIQNDKMTVRVLTERHQQNDWKLFIEKASAPEEFPFEDMACLPITTEIGRTPTLIMSGEESMAEVEGICYYKQKCPSASVAVIPFAGHLVPQDEPDLYNHVYQSFLRSL</sequence>
<protein>
    <submittedName>
        <fullName evidence="2">Pimeloyl-ACP methyl ester carboxylesterase</fullName>
    </submittedName>
</protein>
<dbReference type="GO" id="GO:0016020">
    <property type="term" value="C:membrane"/>
    <property type="evidence" value="ECO:0007669"/>
    <property type="project" value="TreeGrafter"/>
</dbReference>
<evidence type="ECO:0000313" key="3">
    <source>
        <dbReference type="Proteomes" id="UP000242662"/>
    </source>
</evidence>
<dbReference type="STRING" id="1464122.SAMN05421737_10462"/>
<dbReference type="Pfam" id="PF00561">
    <property type="entry name" value="Abhydrolase_1"/>
    <property type="match status" value="1"/>
</dbReference>
<dbReference type="OrthoDB" id="9805423at2"/>
<dbReference type="AlphaFoldDB" id="A0A1G6HLM6"/>
<dbReference type="InterPro" id="IPR000073">
    <property type="entry name" value="AB_hydrolase_1"/>
</dbReference>
<dbReference type="Gene3D" id="3.40.50.1820">
    <property type="entry name" value="alpha/beta hydrolase"/>
    <property type="match status" value="1"/>
</dbReference>
<dbReference type="RefSeq" id="WP_090775194.1">
    <property type="nucleotide sequence ID" value="NZ_FMYM01000004.1"/>
</dbReference>
<reference evidence="3" key="1">
    <citation type="submission" date="2016-09" db="EMBL/GenBank/DDBJ databases">
        <authorList>
            <person name="Varghese N."/>
            <person name="Submissions S."/>
        </authorList>
    </citation>
    <scope>NUCLEOTIDE SEQUENCE [LARGE SCALE GENOMIC DNA]</scope>
    <source>
        <strain evidence="3">25nlg</strain>
    </source>
</reference>
<evidence type="ECO:0000313" key="2">
    <source>
        <dbReference type="EMBL" id="SDB95094.1"/>
    </source>
</evidence>
<accession>A0A1G6HLM6</accession>
<dbReference type="PRINTS" id="PR00111">
    <property type="entry name" value="ABHYDROLASE"/>
</dbReference>
<dbReference type="PANTHER" id="PTHR43798:SF33">
    <property type="entry name" value="HYDROLASE, PUTATIVE (AFU_ORTHOLOGUE AFUA_2G14860)-RELATED"/>
    <property type="match status" value="1"/>
</dbReference>
<dbReference type="InterPro" id="IPR050266">
    <property type="entry name" value="AB_hydrolase_sf"/>
</dbReference>
<dbReference type="EMBL" id="FMYM01000004">
    <property type="protein sequence ID" value="SDB95094.1"/>
    <property type="molecule type" value="Genomic_DNA"/>
</dbReference>
<name>A0A1G6HLM6_9BACI</name>
<keyword evidence="3" id="KW-1185">Reference proteome</keyword>
<feature type="domain" description="AB hydrolase-1" evidence="1">
    <location>
        <begin position="15"/>
        <end position="116"/>
    </location>
</feature>
<gene>
    <name evidence="2" type="ORF">SAMN05421737_10462</name>
</gene>